<evidence type="ECO:0000259" key="1">
    <source>
        <dbReference type="Pfam" id="PF13460"/>
    </source>
</evidence>
<organism evidence="2 3">
    <name type="scientific">Paenacidovorax monticola</name>
    <dbReference type="NCBI Taxonomy" id="1926868"/>
    <lineage>
        <taxon>Bacteria</taxon>
        <taxon>Pseudomonadati</taxon>
        <taxon>Pseudomonadota</taxon>
        <taxon>Betaproteobacteria</taxon>
        <taxon>Burkholderiales</taxon>
        <taxon>Comamonadaceae</taxon>
        <taxon>Paenacidovorax</taxon>
    </lineage>
</organism>
<dbReference type="EMBL" id="CP060790">
    <property type="protein sequence ID" value="QNP59741.1"/>
    <property type="molecule type" value="Genomic_DNA"/>
</dbReference>
<proteinExistence type="predicted"/>
<dbReference type="Pfam" id="PF13460">
    <property type="entry name" value="NAD_binding_10"/>
    <property type="match status" value="1"/>
</dbReference>
<dbReference type="AlphaFoldDB" id="A0A7H0HGS5"/>
<dbReference type="Gene3D" id="3.90.25.10">
    <property type="entry name" value="UDP-galactose 4-epimerase, domain 1"/>
    <property type="match status" value="1"/>
</dbReference>
<dbReference type="InterPro" id="IPR051604">
    <property type="entry name" value="Ergot_Alk_Oxidoreductase"/>
</dbReference>
<dbReference type="InterPro" id="IPR016040">
    <property type="entry name" value="NAD(P)-bd_dom"/>
</dbReference>
<feature type="domain" description="NAD(P)-binding" evidence="1">
    <location>
        <begin position="14"/>
        <end position="192"/>
    </location>
</feature>
<dbReference type="InterPro" id="IPR036291">
    <property type="entry name" value="NAD(P)-bd_dom_sf"/>
</dbReference>
<evidence type="ECO:0000313" key="2">
    <source>
        <dbReference type="EMBL" id="QNP59741.1"/>
    </source>
</evidence>
<dbReference type="PANTHER" id="PTHR43162">
    <property type="match status" value="1"/>
</dbReference>
<name>A0A7H0HGS5_9BURK</name>
<dbReference type="Gene3D" id="3.40.50.720">
    <property type="entry name" value="NAD(P)-binding Rossmann-like Domain"/>
    <property type="match status" value="1"/>
</dbReference>
<dbReference type="SUPFAM" id="SSF51735">
    <property type="entry name" value="NAD(P)-binding Rossmann-fold domains"/>
    <property type="match status" value="1"/>
</dbReference>
<gene>
    <name evidence="2" type="ORF">H9L24_01700</name>
</gene>
<dbReference type="Proteomes" id="UP000516057">
    <property type="component" value="Chromosome"/>
</dbReference>
<dbReference type="RefSeq" id="WP_187736723.1">
    <property type="nucleotide sequence ID" value="NZ_CP060790.1"/>
</dbReference>
<evidence type="ECO:0000313" key="3">
    <source>
        <dbReference type="Proteomes" id="UP000516057"/>
    </source>
</evidence>
<keyword evidence="3" id="KW-1185">Reference proteome</keyword>
<accession>A0A7H0HGS5</accession>
<reference evidence="2 3" key="1">
    <citation type="submission" date="2020-08" db="EMBL/GenBank/DDBJ databases">
        <title>Genome sequence of Acidovorax monticola KACC 19171T.</title>
        <authorList>
            <person name="Hyun D.-W."/>
            <person name="Bae J.-W."/>
        </authorList>
    </citation>
    <scope>NUCLEOTIDE SEQUENCE [LARGE SCALE GENOMIC DNA]</scope>
    <source>
        <strain evidence="2 3">KACC 19171</strain>
    </source>
</reference>
<sequence length="288" mass="29947">MTRRAKAPLVFCAGGTGRLGRLLVPRLLARGARVRVLTRQPGQARAWVGEGAELAGGDLDDPQAVRAALQGATHAFVLSPIAPALVAQQLAVVEAARAAGVGHVVKLSGSDWTLEPPGRSLSGDAHRQVEQALAATGLPHVVLRPNAWMQVALGRIVQELRVGDAITSAHGEARVSYIDARDIADVAVRALLDGPELLPSLPGPWVLTGAQALDFTAIAALAARFTGRAIAYRPARAATGLSPFVAQVHAQFAELIGEGAAEAATDTVARVLGRAPRTVEDFLAQQLG</sequence>
<dbReference type="PANTHER" id="PTHR43162:SF1">
    <property type="entry name" value="PRESTALK A DIFFERENTIATION PROTEIN A"/>
    <property type="match status" value="1"/>
</dbReference>
<protein>
    <submittedName>
        <fullName evidence="2">NmrA family NAD(P)-binding protein</fullName>
    </submittedName>
</protein>
<dbReference type="KEGG" id="amon:H9L24_01700"/>